<organism evidence="2 3">
    <name type="scientific">Aciditerrimonas ferrireducens</name>
    <dbReference type="NCBI Taxonomy" id="667306"/>
    <lineage>
        <taxon>Bacteria</taxon>
        <taxon>Bacillati</taxon>
        <taxon>Actinomycetota</taxon>
        <taxon>Acidimicrobiia</taxon>
        <taxon>Acidimicrobiales</taxon>
        <taxon>Acidimicrobiaceae</taxon>
        <taxon>Aciditerrimonas</taxon>
    </lineage>
</organism>
<reference evidence="2 3" key="1">
    <citation type="submission" date="2024-09" db="EMBL/GenBank/DDBJ databases">
        <authorList>
            <person name="Sun Q."/>
            <person name="Mori K."/>
        </authorList>
    </citation>
    <scope>NUCLEOTIDE SEQUENCE [LARGE SCALE GENOMIC DNA]</scope>
    <source>
        <strain evidence="2 3">JCM 15389</strain>
    </source>
</reference>
<accession>A0ABV6C5L9</accession>
<comment type="caution">
    <text evidence="2">The sequence shown here is derived from an EMBL/GenBank/DDBJ whole genome shotgun (WGS) entry which is preliminary data.</text>
</comment>
<protein>
    <submittedName>
        <fullName evidence="2">Uncharacterized protein</fullName>
    </submittedName>
</protein>
<keyword evidence="3" id="KW-1185">Reference proteome</keyword>
<gene>
    <name evidence="2" type="ORF">ACFFRE_12690</name>
</gene>
<feature type="region of interest" description="Disordered" evidence="1">
    <location>
        <begin position="51"/>
        <end position="108"/>
    </location>
</feature>
<sequence length="108" mass="11727">MPTPRSLADHLTRTAKDAAYVTVGLGVLAAQKAQARGLGLGRQAGQAAERLRSQLQRVPEPVRSLASRPEEALKQVAGTAQRTQESLRRQAQRLEQTGRRALGRHRAA</sequence>
<name>A0ABV6C5L9_9ACTN</name>
<dbReference type="EMBL" id="JBHLYQ010000209">
    <property type="protein sequence ID" value="MFC0082986.1"/>
    <property type="molecule type" value="Genomic_DNA"/>
</dbReference>
<evidence type="ECO:0000256" key="1">
    <source>
        <dbReference type="SAM" id="MobiDB-lite"/>
    </source>
</evidence>
<dbReference type="RefSeq" id="WP_248107909.1">
    <property type="nucleotide sequence ID" value="NZ_JAKHEX010000012.1"/>
</dbReference>
<proteinExistence type="predicted"/>
<evidence type="ECO:0000313" key="3">
    <source>
        <dbReference type="Proteomes" id="UP001589788"/>
    </source>
</evidence>
<dbReference type="Proteomes" id="UP001589788">
    <property type="component" value="Unassembled WGS sequence"/>
</dbReference>
<evidence type="ECO:0000313" key="2">
    <source>
        <dbReference type="EMBL" id="MFC0082986.1"/>
    </source>
</evidence>